<evidence type="ECO:0000256" key="6">
    <source>
        <dbReference type="SAM" id="MobiDB-lite"/>
    </source>
</evidence>
<dbReference type="AlphaFoldDB" id="A0A834ZHB3"/>
<evidence type="ECO:0000313" key="9">
    <source>
        <dbReference type="EMBL" id="KAF8405415.1"/>
    </source>
</evidence>
<keyword evidence="10" id="KW-1185">Reference proteome</keyword>
<evidence type="ECO:0000259" key="7">
    <source>
        <dbReference type="Pfam" id="PF01761"/>
    </source>
</evidence>
<dbReference type="Proteomes" id="UP000655225">
    <property type="component" value="Unassembled WGS sequence"/>
</dbReference>
<proteinExistence type="predicted"/>
<dbReference type="Gene3D" id="3.40.50.1970">
    <property type="match status" value="1"/>
</dbReference>
<feature type="compositionally biased region" description="Basic and acidic residues" evidence="6">
    <location>
        <begin position="125"/>
        <end position="137"/>
    </location>
</feature>
<gene>
    <name evidence="9" type="ORF">HHK36_010321</name>
</gene>
<dbReference type="EMBL" id="JABCRI010000006">
    <property type="protein sequence ID" value="KAF8405415.1"/>
    <property type="molecule type" value="Genomic_DNA"/>
</dbReference>
<dbReference type="SUPFAM" id="SSF56796">
    <property type="entry name" value="Dehydroquinate synthase-like"/>
    <property type="match status" value="1"/>
</dbReference>
<accession>A0A834ZHB3</accession>
<dbReference type="GO" id="GO:0009073">
    <property type="term" value="P:aromatic amino acid family biosynthetic process"/>
    <property type="evidence" value="ECO:0007669"/>
    <property type="project" value="UniProtKB-KW"/>
</dbReference>
<feature type="compositionally biased region" description="Polar residues" evidence="6">
    <location>
        <begin position="138"/>
        <end position="148"/>
    </location>
</feature>
<dbReference type="Pfam" id="PF01761">
    <property type="entry name" value="DHQ_synthase"/>
    <property type="match status" value="1"/>
</dbReference>
<dbReference type="InterPro" id="IPR056179">
    <property type="entry name" value="DHQS_C"/>
</dbReference>
<protein>
    <submittedName>
        <fullName evidence="9">Uncharacterized protein</fullName>
    </submittedName>
</protein>
<evidence type="ECO:0000259" key="8">
    <source>
        <dbReference type="Pfam" id="PF24621"/>
    </source>
</evidence>
<keyword evidence="3" id="KW-0520">NAD</keyword>
<evidence type="ECO:0000256" key="4">
    <source>
        <dbReference type="ARBA" id="ARBA00023141"/>
    </source>
</evidence>
<keyword evidence="4" id="KW-0057">Aromatic amino acid biosynthesis</keyword>
<dbReference type="Gene3D" id="1.20.1090.10">
    <property type="entry name" value="Dehydroquinate synthase-like - alpha domain"/>
    <property type="match status" value="1"/>
</dbReference>
<evidence type="ECO:0000256" key="5">
    <source>
        <dbReference type="ARBA" id="ARBA00023239"/>
    </source>
</evidence>
<dbReference type="GO" id="GO:0003856">
    <property type="term" value="F:3-dehydroquinate synthase activity"/>
    <property type="evidence" value="ECO:0007669"/>
    <property type="project" value="TreeGrafter"/>
</dbReference>
<reference evidence="9 10" key="1">
    <citation type="submission" date="2020-04" db="EMBL/GenBank/DDBJ databases">
        <title>Plant Genome Project.</title>
        <authorList>
            <person name="Zhang R.-G."/>
        </authorList>
    </citation>
    <scope>NUCLEOTIDE SEQUENCE [LARGE SCALE GENOMIC DNA]</scope>
    <source>
        <strain evidence="9">YNK0</strain>
        <tissue evidence="9">Leaf</tissue>
    </source>
</reference>
<dbReference type="OrthoDB" id="197068at2759"/>
<feature type="region of interest" description="Disordered" evidence="6">
    <location>
        <begin position="75"/>
        <end position="157"/>
    </location>
</feature>
<dbReference type="InterPro" id="IPR050071">
    <property type="entry name" value="Dehydroquinate_synthase"/>
</dbReference>
<keyword evidence="5" id="KW-0456">Lyase</keyword>
<evidence type="ECO:0000256" key="2">
    <source>
        <dbReference type="ARBA" id="ARBA00022605"/>
    </source>
</evidence>
<dbReference type="PANTHER" id="PTHR43622:SF7">
    <property type="entry name" value="3-DEHYDROQUINATE SYNTHASE, CHLOROPLASTIC"/>
    <property type="match status" value="1"/>
</dbReference>
<comment type="caution">
    <text evidence="9">The sequence shown here is derived from an EMBL/GenBank/DDBJ whole genome shotgun (WGS) entry which is preliminary data.</text>
</comment>
<sequence>MEAVLLASSPDQSICPYKPFKNPKKNIRTFISRPSENFAPSNLLNIHGGHFFGPPPSLYTSFPSSVSVFNQQQPPLLPLPIPKPYSSLPPRNRGLSCTPTNRKNNRTKDKDYSAKKPKPSSISPKKQDPKQDARSTTRESLMITSTNRLGPDPSDLPKQVTSVLKRVVSSTSNMEDMEKMSASIFSLSPPPSSLPLPKFSLRPKLACNAKTGGIDAGATDDLRRLLRLRCIFPSWCKFHTNSYYCNGTGGFFCWGKTGINHPLGKNLFGAFYQPQCVLKDTDTLKTLPNRELASGLAEVVKYGLIRDAEFFEWQEKNMQALLARDPSALAYAIKRSCENKAEVVSLDEKESGLRATLNLGHTFGHTGLVHKPAFKGQILTGINWTIHAFVERIVLPVKLVWETLETFTIFFQL</sequence>
<name>A0A834ZHB3_TETSI</name>
<evidence type="ECO:0000256" key="1">
    <source>
        <dbReference type="ARBA" id="ARBA00001911"/>
    </source>
</evidence>
<dbReference type="Pfam" id="PF24621">
    <property type="entry name" value="DHQS_C"/>
    <property type="match status" value="1"/>
</dbReference>
<evidence type="ECO:0000256" key="3">
    <source>
        <dbReference type="ARBA" id="ARBA00023027"/>
    </source>
</evidence>
<dbReference type="GO" id="GO:0008652">
    <property type="term" value="P:amino acid biosynthetic process"/>
    <property type="evidence" value="ECO:0007669"/>
    <property type="project" value="UniProtKB-KW"/>
</dbReference>
<dbReference type="PANTHER" id="PTHR43622">
    <property type="entry name" value="3-DEHYDROQUINATE SYNTHASE"/>
    <property type="match status" value="1"/>
</dbReference>
<feature type="domain" description="3-dehydroquinate synthase C-terminal" evidence="8">
    <location>
        <begin position="295"/>
        <end position="366"/>
    </location>
</feature>
<dbReference type="InterPro" id="IPR030960">
    <property type="entry name" value="DHQS/DOIS_N"/>
</dbReference>
<evidence type="ECO:0000313" key="10">
    <source>
        <dbReference type="Proteomes" id="UP000655225"/>
    </source>
</evidence>
<organism evidence="9 10">
    <name type="scientific">Tetracentron sinense</name>
    <name type="common">Spur-leaf</name>
    <dbReference type="NCBI Taxonomy" id="13715"/>
    <lineage>
        <taxon>Eukaryota</taxon>
        <taxon>Viridiplantae</taxon>
        <taxon>Streptophyta</taxon>
        <taxon>Embryophyta</taxon>
        <taxon>Tracheophyta</taxon>
        <taxon>Spermatophyta</taxon>
        <taxon>Magnoliopsida</taxon>
        <taxon>Trochodendrales</taxon>
        <taxon>Trochodendraceae</taxon>
        <taxon>Tetracentron</taxon>
    </lineage>
</organism>
<feature type="domain" description="3-dehydroquinate synthase N-terminal" evidence="7">
    <location>
        <begin position="255"/>
        <end position="293"/>
    </location>
</feature>
<comment type="cofactor">
    <cofactor evidence="1">
        <name>NAD(+)</name>
        <dbReference type="ChEBI" id="CHEBI:57540"/>
    </cofactor>
</comment>
<keyword evidence="2" id="KW-0028">Amino-acid biosynthesis</keyword>